<dbReference type="PANTHER" id="PTHR30352">
    <property type="entry name" value="PYRUVATE FORMATE-LYASE-ACTIVATING ENZYME"/>
    <property type="match status" value="1"/>
</dbReference>
<sequence length="221" mass="24509">MIRIGGMLPLTTIDFPGKLAAVLFLQGCPWRCGYCHNPELLPARGERAIAWERAVAFLRRRRGLLDGVVFSGGEPTLQPGLGGALRVVRELGFATALHTGGMYPLRLARLLPQLDWVGLDIKAPPARHAAITGRRLGAAAVWDALDWLLDSGVDYECRTTWHPDLYPEPELHALGRELARRGVRRWVVQECRLDPSRHAPWTPPDGATLGEGFADFQLRRA</sequence>
<dbReference type="NCBIfam" id="TIGR02495">
    <property type="entry name" value="NrdG2"/>
    <property type="match status" value="1"/>
</dbReference>
<name>A0A7V8GNJ8_9GAMM</name>
<dbReference type="SFLD" id="SFLDS00029">
    <property type="entry name" value="Radical_SAM"/>
    <property type="match status" value="1"/>
</dbReference>
<keyword evidence="6" id="KW-0411">Iron-sulfur</keyword>
<dbReference type="EMBL" id="MWIP01000003">
    <property type="protein sequence ID" value="KAF1687165.1"/>
    <property type="molecule type" value="Genomic_DNA"/>
</dbReference>
<dbReference type="GO" id="GO:0051539">
    <property type="term" value="F:4 iron, 4 sulfur cluster binding"/>
    <property type="evidence" value="ECO:0007669"/>
    <property type="project" value="UniProtKB-KW"/>
</dbReference>
<keyword evidence="2" id="KW-0004">4Fe-4S</keyword>
<evidence type="ECO:0000256" key="5">
    <source>
        <dbReference type="ARBA" id="ARBA00023004"/>
    </source>
</evidence>
<accession>A0A7V8GNJ8</accession>
<gene>
    <name evidence="8" type="ORF">B1992_04025</name>
</gene>
<keyword evidence="3" id="KW-0949">S-adenosyl-L-methionine</keyword>
<dbReference type="GO" id="GO:0046872">
    <property type="term" value="F:metal ion binding"/>
    <property type="evidence" value="ECO:0007669"/>
    <property type="project" value="UniProtKB-KW"/>
</dbReference>
<reference evidence="8 9" key="1">
    <citation type="submission" date="2017-10" db="EMBL/GenBank/DDBJ databases">
        <title>Whole genome sequencing of Pseudoxanthomonas broegbernensis DSM 12573(T).</title>
        <authorList>
            <person name="Kumar S."/>
            <person name="Bansal K."/>
            <person name="Kaur A."/>
            <person name="Patil P."/>
            <person name="Sharma S."/>
            <person name="Patil P.B."/>
        </authorList>
    </citation>
    <scope>NUCLEOTIDE SEQUENCE [LARGE SCALE GENOMIC DNA]</scope>
    <source>
        <strain evidence="8 9">DSM 12573</strain>
    </source>
</reference>
<evidence type="ECO:0000256" key="6">
    <source>
        <dbReference type="ARBA" id="ARBA00023014"/>
    </source>
</evidence>
<evidence type="ECO:0000256" key="4">
    <source>
        <dbReference type="ARBA" id="ARBA00022723"/>
    </source>
</evidence>
<evidence type="ECO:0000256" key="3">
    <source>
        <dbReference type="ARBA" id="ARBA00022691"/>
    </source>
</evidence>
<dbReference type="AlphaFoldDB" id="A0A7V8GNJ8"/>
<dbReference type="Proteomes" id="UP000462066">
    <property type="component" value="Unassembled WGS sequence"/>
</dbReference>
<dbReference type="InterPro" id="IPR034457">
    <property type="entry name" value="Organic_radical-activating"/>
</dbReference>
<dbReference type="GO" id="GO:0003824">
    <property type="term" value="F:catalytic activity"/>
    <property type="evidence" value="ECO:0007669"/>
    <property type="project" value="InterPro"/>
</dbReference>
<dbReference type="RefSeq" id="WP_162310183.1">
    <property type="nucleotide sequence ID" value="NZ_JACHGU010000005.1"/>
</dbReference>
<proteinExistence type="predicted"/>
<protein>
    <submittedName>
        <fullName evidence="8">Anaerobic ribonucleoside-triphosphate reductase activating protein</fullName>
    </submittedName>
</protein>
<evidence type="ECO:0000256" key="1">
    <source>
        <dbReference type="ARBA" id="ARBA00001966"/>
    </source>
</evidence>
<organism evidence="8 9">
    <name type="scientific">Pseudoxanthomonas broegbernensis</name>
    <dbReference type="NCBI Taxonomy" id="83619"/>
    <lineage>
        <taxon>Bacteria</taxon>
        <taxon>Pseudomonadati</taxon>
        <taxon>Pseudomonadota</taxon>
        <taxon>Gammaproteobacteria</taxon>
        <taxon>Lysobacterales</taxon>
        <taxon>Lysobacteraceae</taxon>
        <taxon>Pseudoxanthomonas</taxon>
    </lineage>
</organism>
<dbReference type="InterPro" id="IPR058240">
    <property type="entry name" value="rSAM_sf"/>
</dbReference>
<comment type="caution">
    <text evidence="8">The sequence shown here is derived from an EMBL/GenBank/DDBJ whole genome shotgun (WGS) entry which is preliminary data.</text>
</comment>
<keyword evidence="4" id="KW-0479">Metal-binding</keyword>
<dbReference type="PROSITE" id="PS51918">
    <property type="entry name" value="RADICAL_SAM"/>
    <property type="match status" value="1"/>
</dbReference>
<keyword evidence="5" id="KW-0408">Iron</keyword>
<evidence type="ECO:0000259" key="7">
    <source>
        <dbReference type="PROSITE" id="PS51918"/>
    </source>
</evidence>
<comment type="cofactor">
    <cofactor evidence="1">
        <name>[4Fe-4S] cluster</name>
        <dbReference type="ChEBI" id="CHEBI:49883"/>
    </cofactor>
</comment>
<evidence type="ECO:0000256" key="2">
    <source>
        <dbReference type="ARBA" id="ARBA00022485"/>
    </source>
</evidence>
<dbReference type="SFLD" id="SFLDG01094">
    <property type="entry name" value="Uncharacterised_Radical_SAM_Su"/>
    <property type="match status" value="1"/>
</dbReference>
<evidence type="ECO:0000313" key="9">
    <source>
        <dbReference type="Proteomes" id="UP000462066"/>
    </source>
</evidence>
<dbReference type="PANTHER" id="PTHR30352:SF13">
    <property type="entry name" value="GLYCYL-RADICAL ENZYME ACTIVATING ENZYME YJJW-RELATED"/>
    <property type="match status" value="1"/>
</dbReference>
<dbReference type="Pfam" id="PF04055">
    <property type="entry name" value="Radical_SAM"/>
    <property type="match status" value="1"/>
</dbReference>
<feature type="domain" description="Radical SAM core" evidence="7">
    <location>
        <begin position="14"/>
        <end position="221"/>
    </location>
</feature>
<dbReference type="CDD" id="cd01335">
    <property type="entry name" value="Radical_SAM"/>
    <property type="match status" value="1"/>
</dbReference>
<dbReference type="SUPFAM" id="SSF102114">
    <property type="entry name" value="Radical SAM enzymes"/>
    <property type="match status" value="1"/>
</dbReference>
<evidence type="ECO:0000313" key="8">
    <source>
        <dbReference type="EMBL" id="KAF1687165.1"/>
    </source>
</evidence>
<dbReference type="InterPro" id="IPR013785">
    <property type="entry name" value="Aldolase_TIM"/>
</dbReference>
<dbReference type="InterPro" id="IPR007197">
    <property type="entry name" value="rSAM"/>
</dbReference>
<dbReference type="InterPro" id="IPR012840">
    <property type="entry name" value="NrdG2"/>
</dbReference>
<keyword evidence="9" id="KW-1185">Reference proteome</keyword>
<dbReference type="Gene3D" id="3.20.20.70">
    <property type="entry name" value="Aldolase class I"/>
    <property type="match status" value="1"/>
</dbReference>